<evidence type="ECO:0000313" key="2">
    <source>
        <dbReference type="Proteomes" id="UP000244441"/>
    </source>
</evidence>
<evidence type="ECO:0000313" key="1">
    <source>
        <dbReference type="EMBL" id="AWB66620.1"/>
    </source>
</evidence>
<gene>
    <name evidence="1" type="ORF">C2869_09335</name>
</gene>
<accession>A0A2S0VRB4</accession>
<protein>
    <submittedName>
        <fullName evidence="1">Uncharacterized protein</fullName>
    </submittedName>
</protein>
<dbReference type="KEGG" id="cate:C2869_09335"/>
<dbReference type="RefSeq" id="WP_108602681.1">
    <property type="nucleotide sequence ID" value="NZ_CP026604.1"/>
</dbReference>
<name>A0A2S0VRB4_9ALTE</name>
<proteinExistence type="predicted"/>
<dbReference type="EMBL" id="CP026604">
    <property type="protein sequence ID" value="AWB66620.1"/>
    <property type="molecule type" value="Genomic_DNA"/>
</dbReference>
<organism evidence="1 2">
    <name type="scientific">Saccharobesus litoralis</name>
    <dbReference type="NCBI Taxonomy" id="2172099"/>
    <lineage>
        <taxon>Bacteria</taxon>
        <taxon>Pseudomonadati</taxon>
        <taxon>Pseudomonadota</taxon>
        <taxon>Gammaproteobacteria</taxon>
        <taxon>Alteromonadales</taxon>
        <taxon>Alteromonadaceae</taxon>
        <taxon>Saccharobesus</taxon>
    </lineage>
</organism>
<dbReference type="AlphaFoldDB" id="A0A2S0VRB4"/>
<keyword evidence="2" id="KW-1185">Reference proteome</keyword>
<dbReference type="Proteomes" id="UP000244441">
    <property type="component" value="Chromosome"/>
</dbReference>
<sequence length="130" mass="14912">MKIKGLALLLFNEVACLVTRDLWQKALSNRKQIKLNNCNTFILIFLSIALIFPNVSYAEAPSLTIEEFGGNGSGNYTVSWPTPNNYWELYERKNGGDWVFIHSVVYQNNVIAFAKLFIERFGKVMTFLPR</sequence>
<reference evidence="1 2" key="1">
    <citation type="submission" date="2018-01" db="EMBL/GenBank/DDBJ databases">
        <title>Genome sequence of a Cantenovulum-like bacteria.</title>
        <authorList>
            <person name="Tan W.R."/>
            <person name="Lau N.-S."/>
            <person name="Go F."/>
            <person name="Amirul A.-A.A."/>
        </authorList>
    </citation>
    <scope>NUCLEOTIDE SEQUENCE [LARGE SCALE GENOMIC DNA]</scope>
    <source>
        <strain evidence="1 2">CCB-QB4</strain>
    </source>
</reference>